<gene>
    <name evidence="4" type="ORF">IAD16_03130</name>
</gene>
<comment type="caution">
    <text evidence="4">The sequence shown here is derived from an EMBL/GenBank/DDBJ whole genome shotgun (WGS) entry which is preliminary data.</text>
</comment>
<feature type="transmembrane region" description="Helical" evidence="2">
    <location>
        <begin position="66"/>
        <end position="85"/>
    </location>
</feature>
<evidence type="ECO:0000313" key="4">
    <source>
        <dbReference type="EMBL" id="HIU27362.1"/>
    </source>
</evidence>
<keyword evidence="2" id="KW-1133">Transmembrane helix</keyword>
<evidence type="ECO:0000313" key="5">
    <source>
        <dbReference type="Proteomes" id="UP000824091"/>
    </source>
</evidence>
<accession>A0A9D1I3L9</accession>
<organism evidence="4 5">
    <name type="scientific">Candidatus Fimisoma avicola</name>
    <dbReference type="NCBI Taxonomy" id="2840826"/>
    <lineage>
        <taxon>Bacteria</taxon>
        <taxon>Bacillati</taxon>
        <taxon>Bacillota</taxon>
        <taxon>Clostridia</taxon>
        <taxon>Eubacteriales</taxon>
        <taxon>Candidatus Fimisoma</taxon>
    </lineage>
</organism>
<dbReference type="Proteomes" id="UP000824091">
    <property type="component" value="Unassembled WGS sequence"/>
</dbReference>
<feature type="region of interest" description="Disordered" evidence="1">
    <location>
        <begin position="192"/>
        <end position="332"/>
    </location>
</feature>
<reference evidence="4" key="1">
    <citation type="submission" date="2020-10" db="EMBL/GenBank/DDBJ databases">
        <authorList>
            <person name="Gilroy R."/>
        </authorList>
    </citation>
    <scope>NUCLEOTIDE SEQUENCE</scope>
    <source>
        <strain evidence="4">11300</strain>
    </source>
</reference>
<sequence length="332" mass="34426">MSYMVMECHRAYAIVLDSEGRFLKVANLGYSVGQKTDFVIESGADENLDDTGAEAGKPGSGRKNRALTFALAAAACLCLMMFGSYELVLKSIGTINIDINPQVEISVNRLDRVIKAEGINEDGRDLLEGYSAFGKTADHVADELADKAIEMGYLTENGNITITVDSDDDDWKNRTQQSIIYEVQIHIGEQYNVRDGSREENAHTVTLPDGNGGDSSYGESGYGDSSYSSSSGDQTGSAAVSGSGANGQSSGNQPPASQDQGADTGSQNSGGSSSGGSWSGSGSAGSGSSGYGDPSDDSSNYGDSSSSYGDDDGGDDDDDGDDDGDGDSGYDE</sequence>
<feature type="compositionally biased region" description="Low complexity" evidence="1">
    <location>
        <begin position="291"/>
        <end position="308"/>
    </location>
</feature>
<feature type="compositionally biased region" description="Low complexity" evidence="1">
    <location>
        <begin position="216"/>
        <end position="253"/>
    </location>
</feature>
<feature type="compositionally biased region" description="Gly residues" evidence="1">
    <location>
        <begin position="272"/>
        <end position="290"/>
    </location>
</feature>
<name>A0A9D1I3L9_9FIRM</name>
<reference evidence="4" key="2">
    <citation type="journal article" date="2021" name="PeerJ">
        <title>Extensive microbial diversity within the chicken gut microbiome revealed by metagenomics and culture.</title>
        <authorList>
            <person name="Gilroy R."/>
            <person name="Ravi A."/>
            <person name="Getino M."/>
            <person name="Pursley I."/>
            <person name="Horton D.L."/>
            <person name="Alikhan N.F."/>
            <person name="Baker D."/>
            <person name="Gharbi K."/>
            <person name="Hall N."/>
            <person name="Watson M."/>
            <person name="Adriaenssens E.M."/>
            <person name="Foster-Nyarko E."/>
            <person name="Jarju S."/>
            <person name="Secka A."/>
            <person name="Antonio M."/>
            <person name="Oren A."/>
            <person name="Chaudhuri R.R."/>
            <person name="La Ragione R."/>
            <person name="Hildebrand F."/>
            <person name="Pallen M.J."/>
        </authorList>
    </citation>
    <scope>NUCLEOTIDE SEQUENCE</scope>
    <source>
        <strain evidence="4">11300</strain>
    </source>
</reference>
<feature type="compositionally biased region" description="Polar residues" evidence="1">
    <location>
        <begin position="254"/>
        <end position="267"/>
    </location>
</feature>
<keyword evidence="2" id="KW-0472">Membrane</keyword>
<evidence type="ECO:0000256" key="1">
    <source>
        <dbReference type="SAM" id="MobiDB-lite"/>
    </source>
</evidence>
<keyword evidence="2" id="KW-0812">Transmembrane</keyword>
<protein>
    <recommendedName>
        <fullName evidence="3">Anti-sigma factor RsgI-like middle domain-containing protein</fullName>
    </recommendedName>
</protein>
<feature type="domain" description="Anti-sigma factor RsgI-like middle" evidence="3">
    <location>
        <begin position="94"/>
        <end position="190"/>
    </location>
</feature>
<dbReference type="Pfam" id="PF23750">
    <property type="entry name" value="RsgI_M"/>
    <property type="match status" value="1"/>
</dbReference>
<dbReference type="InterPro" id="IPR055431">
    <property type="entry name" value="RsgI_M"/>
</dbReference>
<evidence type="ECO:0000259" key="3">
    <source>
        <dbReference type="Pfam" id="PF23750"/>
    </source>
</evidence>
<feature type="compositionally biased region" description="Acidic residues" evidence="1">
    <location>
        <begin position="309"/>
        <end position="332"/>
    </location>
</feature>
<evidence type="ECO:0000256" key="2">
    <source>
        <dbReference type="SAM" id="Phobius"/>
    </source>
</evidence>
<dbReference type="AlphaFoldDB" id="A0A9D1I3L9"/>
<dbReference type="EMBL" id="DVMO01000047">
    <property type="protein sequence ID" value="HIU27362.1"/>
    <property type="molecule type" value="Genomic_DNA"/>
</dbReference>
<proteinExistence type="predicted"/>